<dbReference type="RefSeq" id="WP_377770821.1">
    <property type="nucleotide sequence ID" value="NZ_JBHUHO010000020.1"/>
</dbReference>
<protein>
    <submittedName>
        <fullName evidence="1">Uncharacterized protein</fullName>
    </submittedName>
</protein>
<gene>
    <name evidence="1" type="ORF">ACFSJH_07395</name>
</gene>
<name>A0ABW4YIR0_9BACL</name>
<proteinExistence type="predicted"/>
<evidence type="ECO:0000313" key="1">
    <source>
        <dbReference type="EMBL" id="MFD2115554.1"/>
    </source>
</evidence>
<evidence type="ECO:0000313" key="2">
    <source>
        <dbReference type="Proteomes" id="UP001597362"/>
    </source>
</evidence>
<comment type="caution">
    <text evidence="1">The sequence shown here is derived from an EMBL/GenBank/DDBJ whole genome shotgun (WGS) entry which is preliminary data.</text>
</comment>
<sequence>MCEKTYKRLGKWLVTKRLCEKTYERLGKWLVTKRLCEKTYKRSWEVASNEAFV</sequence>
<dbReference type="EMBL" id="JBHUHO010000020">
    <property type="protein sequence ID" value="MFD2115554.1"/>
    <property type="molecule type" value="Genomic_DNA"/>
</dbReference>
<reference evidence="2" key="1">
    <citation type="journal article" date="2019" name="Int. J. Syst. Evol. Microbiol.">
        <title>The Global Catalogue of Microorganisms (GCM) 10K type strain sequencing project: providing services to taxonomists for standard genome sequencing and annotation.</title>
        <authorList>
            <consortium name="The Broad Institute Genomics Platform"/>
            <consortium name="The Broad Institute Genome Sequencing Center for Infectious Disease"/>
            <person name="Wu L."/>
            <person name="Ma J."/>
        </authorList>
    </citation>
    <scope>NUCLEOTIDE SEQUENCE [LARGE SCALE GENOMIC DNA]</scope>
    <source>
        <strain evidence="2">GH52</strain>
    </source>
</reference>
<keyword evidence="2" id="KW-1185">Reference proteome</keyword>
<dbReference type="Proteomes" id="UP001597362">
    <property type="component" value="Unassembled WGS sequence"/>
</dbReference>
<organism evidence="1 2">
    <name type="scientific">Paenibacillus yanchengensis</name>
    <dbReference type="NCBI Taxonomy" id="2035833"/>
    <lineage>
        <taxon>Bacteria</taxon>
        <taxon>Bacillati</taxon>
        <taxon>Bacillota</taxon>
        <taxon>Bacilli</taxon>
        <taxon>Bacillales</taxon>
        <taxon>Paenibacillaceae</taxon>
        <taxon>Paenibacillus</taxon>
    </lineage>
</organism>
<accession>A0ABW4YIR0</accession>